<dbReference type="Pfam" id="PF13333">
    <property type="entry name" value="rve_2"/>
    <property type="match status" value="1"/>
</dbReference>
<dbReference type="OrthoDB" id="388865at2"/>
<dbReference type="GO" id="GO:0015074">
    <property type="term" value="P:DNA integration"/>
    <property type="evidence" value="ECO:0007669"/>
    <property type="project" value="InterPro"/>
</dbReference>
<dbReference type="InterPro" id="IPR050900">
    <property type="entry name" value="Transposase_IS3/IS150/IS904"/>
</dbReference>
<dbReference type="InterPro" id="IPR012337">
    <property type="entry name" value="RNaseH-like_sf"/>
</dbReference>
<sequence>MIHRTTFYLTKKERIYKFDYLKSKVFEIFNTSKGIYGSRKIAVILFESGVKISDRTLRNYMVRWKIISLTRKKKRKIEIKNINARYNDLVKRNYNPNIDNIIATDVSYIPANAAQNHVYLSVAISHKTKKIESWKLSEHNDIKLVIDTLNKLDRKNFILHSDHGFQYSSYNVMEKVKNMNAKISMSRIGNSLDNREVEYFFGCLKGEYLNKINTQRMKIKEIYQHIKWYISWYNNERIQKVLNWKTPAFASVN</sequence>
<reference evidence="2 3" key="1">
    <citation type="submission" date="2017-12" db="EMBL/GenBank/DDBJ databases">
        <title>Mesoplasma syrphidae YJS, Complete Genome.</title>
        <authorList>
            <person name="Knight T.F."/>
            <person name="Citino T."/>
            <person name="Rubinstein R."/>
            <person name="Neuschaefer Z."/>
        </authorList>
    </citation>
    <scope>NUCLEOTIDE SEQUENCE [LARGE SCALE GENOMIC DNA]</scope>
    <source>
        <strain evidence="2 3">YJS</strain>
    </source>
</reference>
<dbReference type="Gene3D" id="3.30.420.10">
    <property type="entry name" value="Ribonuclease H-like superfamily/Ribonuclease H"/>
    <property type="match status" value="1"/>
</dbReference>
<dbReference type="PROSITE" id="PS50994">
    <property type="entry name" value="INTEGRASE"/>
    <property type="match status" value="1"/>
</dbReference>
<dbReference type="Proteomes" id="UP000233419">
    <property type="component" value="Chromosome"/>
</dbReference>
<organism evidence="2 3">
    <name type="scientific">Mesoplasma syrphidae</name>
    <dbReference type="NCBI Taxonomy" id="225999"/>
    <lineage>
        <taxon>Bacteria</taxon>
        <taxon>Bacillati</taxon>
        <taxon>Mycoplasmatota</taxon>
        <taxon>Mollicutes</taxon>
        <taxon>Entomoplasmatales</taxon>
        <taxon>Entomoplasmataceae</taxon>
        <taxon>Mesoplasma</taxon>
    </lineage>
</organism>
<accession>A0A2K9C566</accession>
<dbReference type="KEGG" id="msyr:CXP39_01245"/>
<dbReference type="InterPro" id="IPR001584">
    <property type="entry name" value="Integrase_cat-core"/>
</dbReference>
<dbReference type="EMBL" id="CP025257">
    <property type="protein sequence ID" value="AUF83427.1"/>
    <property type="molecule type" value="Genomic_DNA"/>
</dbReference>
<dbReference type="RefSeq" id="WP_051591907.1">
    <property type="nucleotide sequence ID" value="NZ_CP025257.1"/>
</dbReference>
<evidence type="ECO:0000313" key="3">
    <source>
        <dbReference type="Proteomes" id="UP000233419"/>
    </source>
</evidence>
<name>A0A2K9C566_9MOLU</name>
<protein>
    <recommendedName>
        <fullName evidence="1">Integrase catalytic domain-containing protein</fullName>
    </recommendedName>
</protein>
<proteinExistence type="predicted"/>
<evidence type="ECO:0000313" key="2">
    <source>
        <dbReference type="EMBL" id="AUF83427.1"/>
    </source>
</evidence>
<keyword evidence="3" id="KW-1185">Reference proteome</keyword>
<dbReference type="PANTHER" id="PTHR46889:SF5">
    <property type="entry name" value="INTEGRASE PROTEIN"/>
    <property type="match status" value="1"/>
</dbReference>
<dbReference type="Pfam" id="PF00665">
    <property type="entry name" value="rve"/>
    <property type="match status" value="1"/>
</dbReference>
<dbReference type="SUPFAM" id="SSF53098">
    <property type="entry name" value="Ribonuclease H-like"/>
    <property type="match status" value="1"/>
</dbReference>
<dbReference type="GO" id="GO:0003676">
    <property type="term" value="F:nucleic acid binding"/>
    <property type="evidence" value="ECO:0007669"/>
    <property type="project" value="InterPro"/>
</dbReference>
<feature type="domain" description="Integrase catalytic" evidence="1">
    <location>
        <begin position="92"/>
        <end position="253"/>
    </location>
</feature>
<evidence type="ECO:0000259" key="1">
    <source>
        <dbReference type="PROSITE" id="PS50994"/>
    </source>
</evidence>
<dbReference type="InterPro" id="IPR036397">
    <property type="entry name" value="RNaseH_sf"/>
</dbReference>
<dbReference type="AlphaFoldDB" id="A0A2K9C566"/>
<dbReference type="PANTHER" id="PTHR46889">
    <property type="entry name" value="TRANSPOSASE INSF FOR INSERTION SEQUENCE IS3B-RELATED"/>
    <property type="match status" value="1"/>
</dbReference>
<gene>
    <name evidence="2" type="ORF">CXP39_01245</name>
</gene>